<keyword evidence="5" id="KW-0450">Lipoyl</keyword>
<dbReference type="EC" id="2.3.1.168" evidence="9"/>
<dbReference type="InterPro" id="IPR023213">
    <property type="entry name" value="CAT-like_dom_sf"/>
</dbReference>
<accession>A0A2N9GZ21</accession>
<feature type="domain" description="Lipoyl-binding" evidence="15">
    <location>
        <begin position="91"/>
        <end position="166"/>
    </location>
</feature>
<feature type="region of interest" description="Disordered" evidence="13">
    <location>
        <begin position="1589"/>
        <end position="1610"/>
    </location>
</feature>
<dbReference type="SUPFAM" id="SSF47005">
    <property type="entry name" value="Peripheral subunit-binding domain of 2-oxo acid dehydrogenase complex"/>
    <property type="match status" value="1"/>
</dbReference>
<evidence type="ECO:0000259" key="15">
    <source>
        <dbReference type="PROSITE" id="PS50968"/>
    </source>
</evidence>
<evidence type="ECO:0000256" key="6">
    <source>
        <dbReference type="ARBA" id="ARBA00022946"/>
    </source>
</evidence>
<dbReference type="SUPFAM" id="SSF51230">
    <property type="entry name" value="Single hybrid motif"/>
    <property type="match status" value="1"/>
</dbReference>
<evidence type="ECO:0000256" key="4">
    <source>
        <dbReference type="ARBA" id="ARBA00022679"/>
    </source>
</evidence>
<evidence type="ECO:0000256" key="1">
    <source>
        <dbReference type="ARBA" id="ARBA00001938"/>
    </source>
</evidence>
<comment type="subcellular location">
    <subcellularLocation>
        <location evidence="2">Mitochondrion matrix</location>
    </subcellularLocation>
</comment>
<evidence type="ECO:0000256" key="13">
    <source>
        <dbReference type="SAM" id="MobiDB-lite"/>
    </source>
</evidence>
<evidence type="ECO:0000256" key="5">
    <source>
        <dbReference type="ARBA" id="ARBA00022823"/>
    </source>
</evidence>
<dbReference type="InterPro" id="IPR013783">
    <property type="entry name" value="Ig-like_fold"/>
</dbReference>
<keyword evidence="14" id="KW-0812">Transmembrane</keyword>
<dbReference type="InterPro" id="IPR003016">
    <property type="entry name" value="2-oxoA_DH_lipoyl-BS"/>
</dbReference>
<evidence type="ECO:0000256" key="3">
    <source>
        <dbReference type="ARBA" id="ARBA00007317"/>
    </source>
</evidence>
<dbReference type="GO" id="GO:0043754">
    <property type="term" value="F:dihydrolipoamide branched chain acyltransferase activity"/>
    <property type="evidence" value="ECO:0007669"/>
    <property type="project" value="UniProtKB-EC"/>
</dbReference>
<dbReference type="PROSITE" id="PS51826">
    <property type="entry name" value="PSBD"/>
    <property type="match status" value="1"/>
</dbReference>
<dbReference type="GO" id="GO:0016407">
    <property type="term" value="F:acetyltransferase activity"/>
    <property type="evidence" value="ECO:0007669"/>
    <property type="project" value="TreeGrafter"/>
</dbReference>
<dbReference type="PROSITE" id="PS00189">
    <property type="entry name" value="LIPOYL"/>
    <property type="match status" value="1"/>
</dbReference>
<evidence type="ECO:0000256" key="14">
    <source>
        <dbReference type="SAM" id="Phobius"/>
    </source>
</evidence>
<dbReference type="InterPro" id="IPR036625">
    <property type="entry name" value="E3-bd_dom_sf"/>
</dbReference>
<proteinExistence type="inferred from homology"/>
<keyword evidence="4" id="KW-0808">Transferase</keyword>
<feature type="domain" description="Peripheral subunit-binding (PSBD)" evidence="16">
    <location>
        <begin position="208"/>
        <end position="245"/>
    </location>
</feature>
<dbReference type="GO" id="GO:0005759">
    <property type="term" value="C:mitochondrial matrix"/>
    <property type="evidence" value="ECO:0007669"/>
    <property type="project" value="UniProtKB-SubCell"/>
</dbReference>
<evidence type="ECO:0000256" key="10">
    <source>
        <dbReference type="ARBA" id="ARBA00039275"/>
    </source>
</evidence>
<dbReference type="Pfam" id="PF17963">
    <property type="entry name" value="Big_9"/>
    <property type="match status" value="1"/>
</dbReference>
<dbReference type="Gene3D" id="2.40.50.100">
    <property type="match status" value="1"/>
</dbReference>
<dbReference type="GO" id="GO:0031405">
    <property type="term" value="F:lipoic acid binding"/>
    <property type="evidence" value="ECO:0007669"/>
    <property type="project" value="TreeGrafter"/>
</dbReference>
<dbReference type="Gene3D" id="2.60.40.3440">
    <property type="match status" value="1"/>
</dbReference>
<dbReference type="InterPro" id="IPR001078">
    <property type="entry name" value="2-oxoacid_DH_actylTfrase"/>
</dbReference>
<comment type="similarity">
    <text evidence="3">Belongs to the 2-oxoacid dehydrogenase family.</text>
</comment>
<dbReference type="FunFam" id="3.30.559.10:FF:000007">
    <property type="entry name" value="Dihydrolipoamide acetyltransferase component of pyruvate dehydrogenase complex"/>
    <property type="match status" value="1"/>
</dbReference>
<dbReference type="InterPro" id="IPR014756">
    <property type="entry name" value="Ig_E-set"/>
</dbReference>
<name>A0A2N9GZ21_FAGSY</name>
<keyword evidence="14" id="KW-0472">Membrane</keyword>
<dbReference type="FunFam" id="2.40.50.100:FF:000013">
    <property type="entry name" value="Dihydrolipoamide acetyltransferase component of pyruvate dehydrogenase complex"/>
    <property type="match status" value="1"/>
</dbReference>
<dbReference type="Pfam" id="PF02817">
    <property type="entry name" value="E3_binding"/>
    <property type="match status" value="1"/>
</dbReference>
<organism evidence="17">
    <name type="scientific">Fagus sylvatica</name>
    <name type="common">Beechnut</name>
    <dbReference type="NCBI Taxonomy" id="28930"/>
    <lineage>
        <taxon>Eukaryota</taxon>
        <taxon>Viridiplantae</taxon>
        <taxon>Streptophyta</taxon>
        <taxon>Embryophyta</taxon>
        <taxon>Tracheophyta</taxon>
        <taxon>Spermatophyta</taxon>
        <taxon>Magnoliopsida</taxon>
        <taxon>eudicotyledons</taxon>
        <taxon>Gunneridae</taxon>
        <taxon>Pentapetalae</taxon>
        <taxon>rosids</taxon>
        <taxon>fabids</taxon>
        <taxon>Fagales</taxon>
        <taxon>Fagaceae</taxon>
        <taxon>Fagus</taxon>
    </lineage>
</organism>
<dbReference type="PROSITE" id="PS50194">
    <property type="entry name" value="FILAMIN_REPEAT"/>
    <property type="match status" value="1"/>
</dbReference>
<dbReference type="PANTHER" id="PTHR43178">
    <property type="entry name" value="DIHYDROLIPOAMIDE ACETYLTRANSFERASE COMPONENT OF PYRUVATE DEHYDROGENASE COMPLEX"/>
    <property type="match status" value="1"/>
</dbReference>
<dbReference type="SUPFAM" id="SSF81296">
    <property type="entry name" value="E set domains"/>
    <property type="match status" value="2"/>
</dbReference>
<evidence type="ECO:0000256" key="9">
    <source>
        <dbReference type="ARBA" id="ARBA00038880"/>
    </source>
</evidence>
<sequence length="1630" mass="180041">MLGRLIRTYLKKIRILILQKRSWSSARRCLYPYTSQAPNPNPVVSQLDFSVPASASFLSTGNRSIHFNVPYTVNRCFFSSHALADLPVGGIVDVPLAQTGEGIAECELLKWFVQEGDQIDEFQPICEVQSDKATIEITSRYKGKVAHILYVPGDIVKVGETLLKIFSEEAQVPTLTSDVLENPTLTRDGLNVKPLDSELKTNNIGGVLSTPAVRNLAKQHSVDINDIEGSGKDGRVLKEDVLRCAVQKGIIQAPSASLTSDSGRHFLGGEEDHPHASGEVQWSYEDKTVTLRGFQRTMVKSMSMAAKVPHFHYVDEINCDALVELKASFQNNNKDPDVKHTFLPSMIKSLSMALSKYPLMNSCFNDESLEVILKGSHNIGIAMATPYGLVVPNIKNVQSLSILEITKELSRLQQLALDNKLNPADICGGTITLSNIGAIGGKFGSPLLNLPEVSIIAIGRIQKVPHFADDGNIFPASIMTVNIGADHRVLDGATVARFCNEWKQFIEKPELLIDPHKSIAMAFAAKGTDKASLPKFAFSWLDDKDTFRAGDTATIKIIVLEHADKLDRNAFKPNLTVNGKLGNSSYVSGVVLDFEGDFSDWRIYFTPISYGLFNVIIEEVDFEVLDSSMHFQVEPGQMYPSVCVASWMNLMNEFEAGTKALVLILPKDAFGNNISSTSEEPNSHNFTVSTLYANGSIASVPNITFMGWNEFGYIIIEFIAVQAGDLLLRVEGDNETLNGSPLPFKVNPGPLEISNCVAIWNFEPNGWQLYSKMEIYIHQKDQYGNLVPGLYEFDAEVVEKEMNLSIPVADLHFEEIMAGIQLFSFSNLEPGNFSLEIYDIKHNKSIFNMPYEYTVFVGYCDGLKSVVNGSGLNNSVAGKMEEFSVYLNDLYQYPSPVEVERLQVQIVRQIDSYYVLSSISPLHIINGSEPTGTSRYGATSQIEIAPSPSVDLSNTSVGSSKLQASSFDVVYSPDKSGIYDIRVFCGNILLNGGQSITKEVIAGEVNVSLSRVLRFAPKAQKLIKNEVVVQLMDSFHNPVFSQQSRLKLEIASVNNSGFSSSMFVDNNDGTYTVHYLAKDVGTYEMCTSFDGNRFLPCPFGVNIYSSEYFPTAYNDTISVWEDESIAFDALANDNFAGDNASIVEYTKPGHGSLLQYGRLLRYTPYKDYYGNDSFSYTMSDINGNLATAAVNISVLSIPPQFVSSPSLLQATEDVVKGFSGFEIRYSDQMENISVTISAQSGTVFLSPMLMQFWQPMSSGLSVNRGSEEAKDLILEGPMEVINSALQAIQYLGNENFSGSDMIRISTRNKNGKNDLDVPVFVEPINDPPFIHVPDSIILKGDEDESLIFNRERDKFEFYIGDPDLLNFPGGDINFIVTFSVEVNDGFLVTSLPAELINTTELKLKNSYLWQPLQTYVTISKHFAVKANGIRFRGTVNDCNSILQQLFYHGGDHGAVLTMTLNDMGHYGCDPDCAERVSLPLYTEADVNLIRRRPMSSLVAHTLGSAIVVEFFMVFSLGVLLLFFTCKCAILLVNERKSRHMKASELSIVQSSHEQALSTTPSEDATYYTGCCSSPFLLGSQLSNFRKRSRRLSGKGESSKAVLSSSKSIGDQSQWTTFMPLSIEKGQSETA</sequence>
<dbReference type="InterPro" id="IPR000089">
    <property type="entry name" value="Biotin_lipoyl"/>
</dbReference>
<feature type="compositionally biased region" description="Low complexity" evidence="13">
    <location>
        <begin position="1594"/>
        <end position="1607"/>
    </location>
</feature>
<feature type="transmembrane region" description="Helical" evidence="14">
    <location>
        <begin position="1510"/>
        <end position="1532"/>
    </location>
</feature>
<gene>
    <name evidence="17" type="ORF">FSB_LOCUS35398</name>
</gene>
<dbReference type="FunFam" id="2.60.40.10:FF:002225">
    <property type="entry name" value="Gamete expressed 2"/>
    <property type="match status" value="1"/>
</dbReference>
<evidence type="ECO:0000313" key="17">
    <source>
        <dbReference type="EMBL" id="SPD07516.1"/>
    </source>
</evidence>
<comment type="cofactor">
    <cofactor evidence="1">
        <name>(R)-lipoate</name>
        <dbReference type="ChEBI" id="CHEBI:83088"/>
    </cofactor>
</comment>
<reference evidence="17" key="1">
    <citation type="submission" date="2018-02" db="EMBL/GenBank/DDBJ databases">
        <authorList>
            <person name="Cohen D.B."/>
            <person name="Kent A.D."/>
        </authorList>
    </citation>
    <scope>NUCLEOTIDE SEQUENCE</scope>
</reference>
<dbReference type="Pfam" id="PF00198">
    <property type="entry name" value="2-oxoacid_dh"/>
    <property type="match status" value="1"/>
</dbReference>
<dbReference type="InterPro" id="IPR004167">
    <property type="entry name" value="PSBD"/>
</dbReference>
<dbReference type="InterPro" id="IPR017868">
    <property type="entry name" value="Filamin/ABP280_repeat-like"/>
</dbReference>
<keyword evidence="14" id="KW-1133">Transmembrane helix</keyword>
<evidence type="ECO:0000256" key="11">
    <source>
        <dbReference type="ARBA" id="ARBA00042008"/>
    </source>
</evidence>
<dbReference type="InterPro" id="IPR056434">
    <property type="entry name" value="Ig_GEX2_N"/>
</dbReference>
<dbReference type="InterPro" id="IPR050743">
    <property type="entry name" value="2-oxoacid_DH_E2_comp"/>
</dbReference>
<dbReference type="PANTHER" id="PTHR43178:SF14">
    <property type="entry name" value="LIPOAMIDE ACYLTRANSFERASE COMPONENT OF BRANCHED-CHAIN ALPHA-KETO ACID DEHYDROGENASE COMPLEX, MITOCHONDRIAL"/>
    <property type="match status" value="1"/>
</dbReference>
<feature type="repeat" description="Filamin" evidence="12">
    <location>
        <begin position="1004"/>
        <end position="1103"/>
    </location>
</feature>
<evidence type="ECO:0000256" key="12">
    <source>
        <dbReference type="PROSITE-ProRule" id="PRU00087"/>
    </source>
</evidence>
<dbReference type="Pfam" id="PF23616">
    <property type="entry name" value="Ig_GEX2_N"/>
    <property type="match status" value="2"/>
</dbReference>
<dbReference type="PROSITE" id="PS50968">
    <property type="entry name" value="BIOTINYL_LIPOYL"/>
    <property type="match status" value="1"/>
</dbReference>
<dbReference type="Gene3D" id="2.60.40.10">
    <property type="entry name" value="Immunoglobulins"/>
    <property type="match status" value="3"/>
</dbReference>
<dbReference type="Gene3D" id="3.30.559.10">
    <property type="entry name" value="Chloramphenicol acetyltransferase-like domain"/>
    <property type="match status" value="1"/>
</dbReference>
<dbReference type="Pfam" id="PF00364">
    <property type="entry name" value="Biotin_lipoyl"/>
    <property type="match status" value="1"/>
</dbReference>
<dbReference type="Gene3D" id="4.10.320.10">
    <property type="entry name" value="E3-binding domain"/>
    <property type="match status" value="1"/>
</dbReference>
<dbReference type="SUPFAM" id="SSF52777">
    <property type="entry name" value="CoA-dependent acyltransferases"/>
    <property type="match status" value="1"/>
</dbReference>
<dbReference type="EMBL" id="OIVN01002924">
    <property type="protein sequence ID" value="SPD07516.1"/>
    <property type="molecule type" value="Genomic_DNA"/>
</dbReference>
<evidence type="ECO:0000256" key="7">
    <source>
        <dbReference type="ARBA" id="ARBA00023128"/>
    </source>
</evidence>
<keyword evidence="8" id="KW-0012">Acyltransferase</keyword>
<keyword evidence="7" id="KW-0496">Mitochondrion</keyword>
<protein>
    <recommendedName>
        <fullName evidence="10">Lipoamide acyltransferase component of branched-chain alpha-keto acid dehydrogenase complex, mitochondrial</fullName>
        <ecNumber evidence="9">2.3.1.168</ecNumber>
    </recommendedName>
    <alternativeName>
        <fullName evidence="11">Branched-chain alpha-keto acid dehydrogenase complex component E2</fullName>
    </alternativeName>
</protein>
<evidence type="ECO:0000259" key="16">
    <source>
        <dbReference type="PROSITE" id="PS51826"/>
    </source>
</evidence>
<evidence type="ECO:0000256" key="8">
    <source>
        <dbReference type="ARBA" id="ARBA00023315"/>
    </source>
</evidence>
<evidence type="ECO:0000256" key="2">
    <source>
        <dbReference type="ARBA" id="ARBA00004305"/>
    </source>
</evidence>
<keyword evidence="6" id="KW-0809">Transit peptide</keyword>
<dbReference type="CDD" id="cd06849">
    <property type="entry name" value="lipoyl_domain"/>
    <property type="match status" value="1"/>
</dbReference>
<dbReference type="InterPro" id="IPR011053">
    <property type="entry name" value="Single_hybrid_motif"/>
</dbReference>